<evidence type="ECO:0000256" key="1">
    <source>
        <dbReference type="SAM" id="MobiDB-lite"/>
    </source>
</evidence>
<protein>
    <submittedName>
        <fullName evidence="2">Uncharacterized protein</fullName>
    </submittedName>
</protein>
<feature type="region of interest" description="Disordered" evidence="1">
    <location>
        <begin position="1"/>
        <end position="38"/>
    </location>
</feature>
<proteinExistence type="predicted"/>
<name>A0A081KGW4_9GAMM</name>
<comment type="caution">
    <text evidence="2">The sequence shown here is derived from an EMBL/GenBank/DDBJ whole genome shotgun (WGS) entry which is preliminary data.</text>
</comment>
<gene>
    <name evidence="2" type="ORF">GV64_24070</name>
</gene>
<dbReference type="Proteomes" id="UP000027997">
    <property type="component" value="Unassembled WGS sequence"/>
</dbReference>
<evidence type="ECO:0000313" key="2">
    <source>
        <dbReference type="EMBL" id="KEI73390.1"/>
    </source>
</evidence>
<sequence length="170" mass="19199">MENDSPSNSSAQQNDQTNSGVKKRSIITQQDVKRTLLSSEDFTRPNVKPLAERLVSLKPANLKEALKPLKQGVSYASDLIHRLKSEHPSIQREKAQHANRIKDTLHLLEGLQKAIEKETKDLFIGHNQAEIGLEEETSEDHSLYLESSTLLNTLKSYIHTLEKMKSTSIE</sequence>
<keyword evidence="3" id="KW-1185">Reference proteome</keyword>
<reference evidence="2 3" key="1">
    <citation type="submission" date="2014-06" db="EMBL/GenBank/DDBJ databases">
        <title>Whole Genome Sequences of Three Symbiotic Endozoicomonas Bacteria.</title>
        <authorList>
            <person name="Neave M.J."/>
            <person name="Apprill A."/>
            <person name="Voolstra C.R."/>
        </authorList>
    </citation>
    <scope>NUCLEOTIDE SEQUENCE [LARGE SCALE GENOMIC DNA]</scope>
    <source>
        <strain evidence="2 3">DSM 22380</strain>
    </source>
</reference>
<evidence type="ECO:0000313" key="3">
    <source>
        <dbReference type="Proteomes" id="UP000027997"/>
    </source>
</evidence>
<accession>A0A081KGW4</accession>
<dbReference type="AlphaFoldDB" id="A0A081KGW4"/>
<dbReference type="RefSeq" id="WP_020581933.1">
    <property type="nucleotide sequence ID" value="NZ_JOJP01000001.1"/>
</dbReference>
<organism evidence="2 3">
    <name type="scientific">Endozoicomonas elysicola</name>
    <dbReference type="NCBI Taxonomy" id="305900"/>
    <lineage>
        <taxon>Bacteria</taxon>
        <taxon>Pseudomonadati</taxon>
        <taxon>Pseudomonadota</taxon>
        <taxon>Gammaproteobacteria</taxon>
        <taxon>Oceanospirillales</taxon>
        <taxon>Endozoicomonadaceae</taxon>
        <taxon>Endozoicomonas</taxon>
    </lineage>
</organism>
<dbReference type="EMBL" id="JOJP01000001">
    <property type="protein sequence ID" value="KEI73390.1"/>
    <property type="molecule type" value="Genomic_DNA"/>
</dbReference>